<protein>
    <recommendedName>
        <fullName evidence="15">Exocyst complex component 1</fullName>
    </recommendedName>
    <alternativeName>
        <fullName evidence="16">Exocyst complex component Sec3</fullName>
    </alternativeName>
</protein>
<keyword evidence="13" id="KW-0472">Membrane</keyword>
<evidence type="ECO:0000256" key="6">
    <source>
        <dbReference type="ARBA" id="ARBA00022448"/>
    </source>
</evidence>
<dbReference type="SMART" id="SM01313">
    <property type="entry name" value="Sec3-PIP2_bind"/>
    <property type="match status" value="1"/>
</dbReference>
<evidence type="ECO:0000256" key="12">
    <source>
        <dbReference type="ARBA" id="ARBA00023054"/>
    </source>
</evidence>
<dbReference type="GO" id="GO:0048471">
    <property type="term" value="C:perinuclear region of cytoplasm"/>
    <property type="evidence" value="ECO:0007669"/>
    <property type="project" value="UniProtKB-SubCell"/>
</dbReference>
<evidence type="ECO:0000256" key="16">
    <source>
        <dbReference type="ARBA" id="ARBA00079611"/>
    </source>
</evidence>
<evidence type="ECO:0000256" key="14">
    <source>
        <dbReference type="ARBA" id="ARBA00061758"/>
    </source>
</evidence>
<evidence type="ECO:0000256" key="15">
    <source>
        <dbReference type="ARBA" id="ARBA00068988"/>
    </source>
</evidence>
<evidence type="ECO:0000256" key="4">
    <source>
        <dbReference type="ARBA" id="ARBA00004556"/>
    </source>
</evidence>
<accession>A0A6I8PQS1</accession>
<evidence type="ECO:0000256" key="17">
    <source>
        <dbReference type="SAM" id="Coils"/>
    </source>
</evidence>
<evidence type="ECO:0000256" key="9">
    <source>
        <dbReference type="ARBA" id="ARBA00022490"/>
    </source>
</evidence>
<keyword evidence="12 17" id="KW-0175">Coiled coil</keyword>
<dbReference type="GO" id="GO:0005886">
    <property type="term" value="C:plasma membrane"/>
    <property type="evidence" value="ECO:0007669"/>
    <property type="project" value="UniProtKB-SubCell"/>
</dbReference>
<evidence type="ECO:0000256" key="11">
    <source>
        <dbReference type="ARBA" id="ARBA00022927"/>
    </source>
</evidence>
<keyword evidence="6" id="KW-0813">Transport</keyword>
<proteinExistence type="inferred from homology"/>
<dbReference type="Pfam" id="PF20654">
    <property type="entry name" value="Sec3_C-term"/>
    <property type="match status" value="1"/>
</dbReference>
<evidence type="ECO:0000256" key="8">
    <source>
        <dbReference type="ARBA" id="ARBA00022483"/>
    </source>
</evidence>
<evidence type="ECO:0000256" key="7">
    <source>
        <dbReference type="ARBA" id="ARBA00022475"/>
    </source>
</evidence>
<dbReference type="Gene3D" id="2.30.29.90">
    <property type="match status" value="1"/>
</dbReference>
<feature type="region of interest" description="Disordered" evidence="18">
    <location>
        <begin position="143"/>
        <end position="162"/>
    </location>
</feature>
<feature type="coiled-coil region" evidence="17">
    <location>
        <begin position="214"/>
        <end position="262"/>
    </location>
</feature>
<evidence type="ECO:0000259" key="19">
    <source>
        <dbReference type="SMART" id="SM01313"/>
    </source>
</evidence>
<feature type="compositionally biased region" description="Low complexity" evidence="18">
    <location>
        <begin position="452"/>
        <end position="483"/>
    </location>
</feature>
<dbReference type="CDD" id="cd14683">
    <property type="entry name" value="PH-EXOC1"/>
    <property type="match status" value="1"/>
</dbReference>
<organism evidence="20 21">
    <name type="scientific">Ornithorhynchus anatinus</name>
    <name type="common">Duckbill platypus</name>
    <dbReference type="NCBI Taxonomy" id="9258"/>
    <lineage>
        <taxon>Eukaryota</taxon>
        <taxon>Metazoa</taxon>
        <taxon>Chordata</taxon>
        <taxon>Craniata</taxon>
        <taxon>Vertebrata</taxon>
        <taxon>Euteleostomi</taxon>
        <taxon>Mammalia</taxon>
        <taxon>Monotremata</taxon>
        <taxon>Ornithorhynchidae</taxon>
        <taxon>Ornithorhynchus</taxon>
    </lineage>
</organism>
<dbReference type="InterPro" id="IPR028258">
    <property type="entry name" value="Sec3-PIP2_bind"/>
</dbReference>
<dbReference type="GeneTree" id="ENSGT00940000158640"/>
<keyword evidence="21" id="KW-1185">Reference proteome</keyword>
<keyword evidence="11" id="KW-0653">Protein transport</keyword>
<dbReference type="Pfam" id="PF15277">
    <property type="entry name" value="Sec3-PIP2_bind"/>
    <property type="match status" value="1"/>
</dbReference>
<reference evidence="20 21" key="1">
    <citation type="journal article" date="2008" name="Nature">
        <title>Genome analysis of the platypus reveals unique signatures of evolution.</title>
        <authorList>
            <person name="Warren W.C."/>
            <person name="Hillier L.W."/>
            <person name="Marshall Graves J.A."/>
            <person name="Birney E."/>
            <person name="Ponting C.P."/>
            <person name="Grutzner F."/>
            <person name="Belov K."/>
            <person name="Miller W."/>
            <person name="Clarke L."/>
            <person name="Chinwalla A.T."/>
            <person name="Yang S.P."/>
            <person name="Heger A."/>
            <person name="Locke D.P."/>
            <person name="Miethke P."/>
            <person name="Waters P.D."/>
            <person name="Veyrunes F."/>
            <person name="Fulton L."/>
            <person name="Fulton B."/>
            <person name="Graves T."/>
            <person name="Wallis J."/>
            <person name="Puente X.S."/>
            <person name="Lopez-Otin C."/>
            <person name="Ordonez G.R."/>
            <person name="Eichler E.E."/>
            <person name="Chen L."/>
            <person name="Cheng Z."/>
            <person name="Deakin J.E."/>
            <person name="Alsop A."/>
            <person name="Thompson K."/>
            <person name="Kirby P."/>
            <person name="Papenfuss A.T."/>
            <person name="Wakefield M.J."/>
            <person name="Olender T."/>
            <person name="Lancet D."/>
            <person name="Huttley G.A."/>
            <person name="Smit A.F."/>
            <person name="Pask A."/>
            <person name="Temple-Smith P."/>
            <person name="Batzer M.A."/>
            <person name="Walker J.A."/>
            <person name="Konkel M.K."/>
            <person name="Harris R.S."/>
            <person name="Whittington C.M."/>
            <person name="Wong E.S."/>
            <person name="Gemmell N.J."/>
            <person name="Buschiazzo E."/>
            <person name="Vargas Jentzsch I.M."/>
            <person name="Merkel A."/>
            <person name="Schmitz J."/>
            <person name="Zemann A."/>
            <person name="Churakov G."/>
            <person name="Kriegs J.O."/>
            <person name="Brosius J."/>
            <person name="Murchison E.P."/>
            <person name="Sachidanandam R."/>
            <person name="Smith C."/>
            <person name="Hannon G.J."/>
            <person name="Tsend-Ayush E."/>
            <person name="McMillan D."/>
            <person name="Attenborough R."/>
            <person name="Rens W."/>
            <person name="Ferguson-Smith M."/>
            <person name="Lefevre C.M."/>
            <person name="Sharp J.A."/>
            <person name="Nicholas K.R."/>
            <person name="Ray D.A."/>
            <person name="Kube M."/>
            <person name="Reinhardt R."/>
            <person name="Pringle T.H."/>
            <person name="Taylor J."/>
            <person name="Jones R.C."/>
            <person name="Nixon B."/>
            <person name="Dacheux J.L."/>
            <person name="Niwa H."/>
            <person name="Sekita Y."/>
            <person name="Huang X."/>
            <person name="Stark A."/>
            <person name="Kheradpour P."/>
            <person name="Kellis M."/>
            <person name="Flicek P."/>
            <person name="Chen Y."/>
            <person name="Webber C."/>
            <person name="Hardison R."/>
            <person name="Nelson J."/>
            <person name="Hallsworth-Pepin K."/>
            <person name="Delehaunty K."/>
            <person name="Markovic C."/>
            <person name="Minx P."/>
            <person name="Feng Y."/>
            <person name="Kremitzki C."/>
            <person name="Mitreva M."/>
            <person name="Glasscock J."/>
            <person name="Wylie T."/>
            <person name="Wohldmann P."/>
            <person name="Thiru P."/>
            <person name="Nhan M.N."/>
            <person name="Pohl C.S."/>
            <person name="Smith S.M."/>
            <person name="Hou S."/>
            <person name="Nefedov M."/>
            <person name="de Jong P.J."/>
            <person name="Renfree M.B."/>
            <person name="Mardis E.R."/>
            <person name="Wilson R.K."/>
        </authorList>
    </citation>
    <scope>NUCLEOTIDE SEQUENCE [LARGE SCALE GENOMIC DNA]</scope>
    <source>
        <strain evidence="20 21">Glennie</strain>
    </source>
</reference>
<feature type="domain" description="Exocyst complex component Sec3 PIP2-binding N-terminal" evidence="19">
    <location>
        <begin position="31"/>
        <end position="122"/>
    </location>
</feature>
<dbReference type="Proteomes" id="UP000002279">
    <property type="component" value="Chromosome 12"/>
</dbReference>
<dbReference type="Ensembl" id="ENSOANT00000073017.1">
    <property type="protein sequence ID" value="ENSOANP00000054539.1"/>
    <property type="gene ID" value="ENSOANG00000013188.3"/>
</dbReference>
<evidence type="ECO:0000313" key="21">
    <source>
        <dbReference type="Proteomes" id="UP000002279"/>
    </source>
</evidence>
<comment type="similarity">
    <text evidence="5">Belongs to the SEC3 family.</text>
</comment>
<dbReference type="Bgee" id="ENSOANG00000013188">
    <property type="expression patterns" value="Expressed in endometrium and 8 other cell types or tissues"/>
</dbReference>
<evidence type="ECO:0000256" key="2">
    <source>
        <dbReference type="ARBA" id="ARBA00004236"/>
    </source>
</evidence>
<keyword evidence="7" id="KW-1003">Cell membrane</keyword>
<dbReference type="GO" id="GO:0015031">
    <property type="term" value="P:protein transport"/>
    <property type="evidence" value="ECO:0007669"/>
    <property type="project" value="UniProtKB-KW"/>
</dbReference>
<evidence type="ECO:0000256" key="18">
    <source>
        <dbReference type="SAM" id="MobiDB-lite"/>
    </source>
</evidence>
<evidence type="ECO:0000256" key="13">
    <source>
        <dbReference type="ARBA" id="ARBA00023136"/>
    </source>
</evidence>
<name>A0A6I8PQS1_ORNAN</name>
<dbReference type="GO" id="GO:0006887">
    <property type="term" value="P:exocytosis"/>
    <property type="evidence" value="ECO:0007669"/>
    <property type="project" value="UniProtKB-KW"/>
</dbReference>
<evidence type="ECO:0000256" key="3">
    <source>
        <dbReference type="ARBA" id="ARBA00004476"/>
    </source>
</evidence>
<comment type="subcellular location">
    <subcellularLocation>
        <location evidence="2">Cell membrane</location>
    </subcellularLocation>
    <subcellularLocation>
        <location evidence="4">Cytoplasm</location>
        <location evidence="4">Perinuclear region</location>
    </subcellularLocation>
    <subcellularLocation>
        <location evidence="3">Midbody</location>
        <location evidence="3">Midbody ring</location>
    </subcellularLocation>
</comment>
<dbReference type="Pfam" id="PF09763">
    <property type="entry name" value="Sec3_CC"/>
    <property type="match status" value="1"/>
</dbReference>
<feature type="region of interest" description="Disordered" evidence="18">
    <location>
        <begin position="447"/>
        <end position="487"/>
    </location>
</feature>
<dbReference type="GO" id="GO:0000145">
    <property type="term" value="C:exocyst"/>
    <property type="evidence" value="ECO:0007669"/>
    <property type="project" value="InterPro"/>
</dbReference>
<dbReference type="PANTHER" id="PTHR16092">
    <property type="entry name" value="SEC3/SYNTAXIN-RELATED"/>
    <property type="match status" value="1"/>
</dbReference>
<reference evidence="20" key="3">
    <citation type="submission" date="2025-09" db="UniProtKB">
        <authorList>
            <consortium name="Ensembl"/>
        </authorList>
    </citation>
    <scope>IDENTIFICATION</scope>
    <source>
        <strain evidence="20">Glennie</strain>
    </source>
</reference>
<comment type="subunit">
    <text evidence="14">The exocyst complex is composed of EXOC1, EXOC2, EXOC3, EXOC4, EXOC5, EXOC6, EXOC7 and EXOC8. Interacts with EEF1A1. Interacts with SLC6A9; interaction increases the transporter capacity of SLC6A9 probably by promoting its insertion into the cell membrane.</text>
</comment>
<reference evidence="20" key="2">
    <citation type="submission" date="2025-08" db="UniProtKB">
        <authorList>
            <consortium name="Ensembl"/>
        </authorList>
    </citation>
    <scope>IDENTIFICATION</scope>
    <source>
        <strain evidence="20">Glennie</strain>
    </source>
</reference>
<dbReference type="AlphaFoldDB" id="A0A6I8PQS1"/>
<keyword evidence="8" id="KW-0268">Exocytosis</keyword>
<sequence length="822" mass="93442">MTAIKHALQRDIFTPNDERLLSIVNVCKAGKKKKNCFLCATVTTERPVQVNVVKVKKSDKGDFYKRQIAWALRDLAVVDAKDAVKENPEFDLHFEKVYRWVASSTAEKNTFISCIWKLNQRYLRKKIDFVSVSSQLLEELPKVTEESVPSGENQSVAGGDEEAVDEYQELNAREEQDIEIMMEGCECAISNAEAFAEKLSRELQVLDGANIQSIMASEKQVNILMKLLDEALKEVDQIELKLSSYEEMLQSVKEQMDQISQSNHLIHLSNTNNVKLLSEIEFLVNHMDLARGHIKALQEGDLASSRGIEACTNAADALLQCMNVALRPGHNMLHAVKQQQQRFGDLREQFSRRLASHLNNVFVQQGHDQSSTLAQHSIDLTLPNHHPFHRDLLRYSKLMEWLKSTDFGKYEGLTKNYMDYLSRLYEREIKDFFEVAKIKMTGTTKESKKFGLHGSSGKLTGSTSSLNKLSVQSSGNRRSQSSSLLDMGNMSASDLDVADRTKFDKIFEQVLSELEPLCLAEQDFISKFFKLQQHQSMPGPAAVDAEEIDGGVFSRSHNPSALQTVSSEKDMIRMMMIKIFRCIEPELNNLIALGDKIDSFNSLYMLVKISHHVWTAQNVDPASFLSTTLGNVLVTVKRNFDKCISNQIKQMEEVKISKKSKVGILLFVAEFEEFAGLAESIFRNAERRGDLDKAYIKLIRGVFNNVEKVANESQKTPRDVVMMENFHHIFATLSRLKISCLEAEKREAKQKYTDHLQSYVIYSLGQPLEKLNVVWHSMQDEFIRQYKHFEGLIGRCYPGSGVTMEFTIQDILDYCSSIAQSH</sequence>
<dbReference type="PANTHER" id="PTHR16092:SF33">
    <property type="entry name" value="EXOCYST COMPLEX COMPONENT 1"/>
    <property type="match status" value="1"/>
</dbReference>
<evidence type="ECO:0000256" key="1">
    <source>
        <dbReference type="ARBA" id="ARBA00002660"/>
    </source>
</evidence>
<dbReference type="FunFam" id="2.30.29.90:FF:000001">
    <property type="entry name" value="exocyst complex component 1 isoform X1"/>
    <property type="match status" value="1"/>
</dbReference>
<evidence type="ECO:0000313" key="20">
    <source>
        <dbReference type="Ensembl" id="ENSOANP00000054539.1"/>
    </source>
</evidence>
<dbReference type="InterPro" id="IPR019160">
    <property type="entry name" value="Sec3_CC"/>
</dbReference>
<keyword evidence="10" id="KW-0597">Phosphoprotein</keyword>
<dbReference type="GO" id="GO:0090543">
    <property type="term" value="C:Flemming body"/>
    <property type="evidence" value="ECO:0007669"/>
    <property type="project" value="UniProtKB-SubCell"/>
</dbReference>
<evidence type="ECO:0000256" key="5">
    <source>
        <dbReference type="ARBA" id="ARBA00006518"/>
    </source>
</evidence>
<gene>
    <name evidence="20" type="primary">EXOC1</name>
</gene>
<dbReference type="InterPro" id="IPR048628">
    <property type="entry name" value="Sec3_C"/>
</dbReference>
<evidence type="ECO:0000256" key="10">
    <source>
        <dbReference type="ARBA" id="ARBA00022553"/>
    </source>
</evidence>
<keyword evidence="9" id="KW-0963">Cytoplasm</keyword>
<comment type="function">
    <text evidence="1">Component of the exocyst complex involved in the docking of exocytic vesicles with fusion sites on the plasma membrane.</text>
</comment>